<feature type="compositionally biased region" description="Pro residues" evidence="1">
    <location>
        <begin position="21"/>
        <end position="30"/>
    </location>
</feature>
<feature type="compositionally biased region" description="Basic and acidic residues" evidence="1">
    <location>
        <begin position="56"/>
        <end position="133"/>
    </location>
</feature>
<evidence type="ECO:0000313" key="3">
    <source>
        <dbReference type="Proteomes" id="UP000236161"/>
    </source>
</evidence>
<feature type="compositionally biased region" description="Basic and acidic residues" evidence="1">
    <location>
        <begin position="158"/>
        <end position="199"/>
    </location>
</feature>
<evidence type="ECO:0000256" key="1">
    <source>
        <dbReference type="SAM" id="MobiDB-lite"/>
    </source>
</evidence>
<reference evidence="2 3" key="1">
    <citation type="journal article" date="2017" name="Nature">
        <title>The Apostasia genome and the evolution of orchids.</title>
        <authorList>
            <person name="Zhang G.Q."/>
            <person name="Liu K.W."/>
            <person name="Li Z."/>
            <person name="Lohaus R."/>
            <person name="Hsiao Y.Y."/>
            <person name="Niu S.C."/>
            <person name="Wang J.Y."/>
            <person name="Lin Y.C."/>
            <person name="Xu Q."/>
            <person name="Chen L.J."/>
            <person name="Yoshida K."/>
            <person name="Fujiwara S."/>
            <person name="Wang Z.W."/>
            <person name="Zhang Y.Q."/>
            <person name="Mitsuda N."/>
            <person name="Wang M."/>
            <person name="Liu G.H."/>
            <person name="Pecoraro L."/>
            <person name="Huang H.X."/>
            <person name="Xiao X.J."/>
            <person name="Lin M."/>
            <person name="Wu X.Y."/>
            <person name="Wu W.L."/>
            <person name="Chen Y.Y."/>
            <person name="Chang S.B."/>
            <person name="Sakamoto S."/>
            <person name="Ohme-Takagi M."/>
            <person name="Yagi M."/>
            <person name="Zeng S.J."/>
            <person name="Shen C.Y."/>
            <person name="Yeh C.M."/>
            <person name="Luo Y.B."/>
            <person name="Tsai W.C."/>
            <person name="Van de Peer Y."/>
            <person name="Liu Z.J."/>
        </authorList>
    </citation>
    <scope>NUCLEOTIDE SEQUENCE [LARGE SCALE GENOMIC DNA]</scope>
    <source>
        <strain evidence="3">cv. Shenzhen</strain>
        <tissue evidence="2">Stem</tissue>
    </source>
</reference>
<evidence type="ECO:0000313" key="2">
    <source>
        <dbReference type="EMBL" id="PKA51779.1"/>
    </source>
</evidence>
<dbReference type="AlphaFoldDB" id="A0A2I0A899"/>
<accession>A0A2I0A899</accession>
<dbReference type="EMBL" id="KZ452012">
    <property type="protein sequence ID" value="PKA51779.1"/>
    <property type="molecule type" value="Genomic_DNA"/>
</dbReference>
<protein>
    <submittedName>
        <fullName evidence="2">Uncharacterized protein</fullName>
    </submittedName>
</protein>
<keyword evidence="3" id="KW-1185">Reference proteome</keyword>
<organism evidence="2 3">
    <name type="scientific">Apostasia shenzhenica</name>
    <dbReference type="NCBI Taxonomy" id="1088818"/>
    <lineage>
        <taxon>Eukaryota</taxon>
        <taxon>Viridiplantae</taxon>
        <taxon>Streptophyta</taxon>
        <taxon>Embryophyta</taxon>
        <taxon>Tracheophyta</taxon>
        <taxon>Spermatophyta</taxon>
        <taxon>Magnoliopsida</taxon>
        <taxon>Liliopsida</taxon>
        <taxon>Asparagales</taxon>
        <taxon>Orchidaceae</taxon>
        <taxon>Apostasioideae</taxon>
        <taxon>Apostasia</taxon>
    </lineage>
</organism>
<dbReference type="Gene3D" id="1.20.120.20">
    <property type="entry name" value="Apolipoprotein"/>
    <property type="match status" value="1"/>
</dbReference>
<dbReference type="Proteomes" id="UP000236161">
    <property type="component" value="Unassembled WGS sequence"/>
</dbReference>
<feature type="region of interest" description="Disordered" evidence="1">
    <location>
        <begin position="19"/>
        <end position="199"/>
    </location>
</feature>
<name>A0A2I0A899_9ASPA</name>
<proteinExistence type="predicted"/>
<gene>
    <name evidence="2" type="ORF">AXF42_Ash008008</name>
</gene>
<sequence length="199" mass="21648">MASLFHLGGGRSSIVKLSIPLFPPRSPSLKPPRVSFSHTPKCAQNYGSGAADREDEGGRKAPEKAKAAADRAKESVKQGLETARESMEEGAKFGEERAKEKTREAAEKAKEAASEATEKTKGTAQEAVERTKEGLSWAAETVKGAAKETTKKIKKTVVGKDGERGGGEDEYGRKDADRRYDDPAEEVKRLNEQRNKTEK</sequence>